<evidence type="ECO:0000313" key="3">
    <source>
        <dbReference type="EMBL" id="TLM88474.1"/>
    </source>
</evidence>
<dbReference type="InterPro" id="IPR000525">
    <property type="entry name" value="Initiator_Rep_WH1"/>
</dbReference>
<dbReference type="InterPro" id="IPR036390">
    <property type="entry name" value="WH_DNA-bd_sf"/>
</dbReference>
<comment type="similarity">
    <text evidence="1">Belongs to the initiator RepB protein family.</text>
</comment>
<gene>
    <name evidence="3" type="ORF">FDY95_24235</name>
</gene>
<dbReference type="Pfam" id="PF21205">
    <property type="entry name" value="Rep3_C"/>
    <property type="match status" value="1"/>
</dbReference>
<dbReference type="RefSeq" id="WP_138082013.1">
    <property type="nucleotide sequence ID" value="NZ_VAJM01000018.1"/>
</dbReference>
<feature type="domain" description="Initiator Rep protein WH1" evidence="2">
    <location>
        <begin position="14"/>
        <end position="152"/>
    </location>
</feature>
<dbReference type="SUPFAM" id="SSF46785">
    <property type="entry name" value="Winged helix' DNA-binding domain"/>
    <property type="match status" value="2"/>
</dbReference>
<comment type="caution">
    <text evidence="3">The sequence shown here is derived from an EMBL/GenBank/DDBJ whole genome shotgun (WGS) entry which is preliminary data.</text>
</comment>
<dbReference type="OrthoDB" id="1428208at2"/>
<sequence>MSTTAAETVASVQVRQHNAITNARYEMSACEMDIVFALLSKLSSNDKPGTMYLVRVRELELLTGRQWNYKQLLDSTEQLNSRIYHIEDKAKVLQISLLASAEYLKGKGVIELEISEKMRPYLIDLKSNFTSYHLQAALSLTSKFAKRIYQLVSQWKDVGHTKTYTLDEFKYMLNLKDPKGKEPEQYVAIANFQRDVLKVAINQINEHTDLRVSYELLKSSRAYDRIKFYVNAQEPKQLLIPFELPADDAKAQMASKHLESLGIVEPKLVQEILQSPKHTEALFGFIYKLKTDKIKADKNPGGLFLKMQGLR</sequence>
<dbReference type="GO" id="GO:0006270">
    <property type="term" value="P:DNA replication initiation"/>
    <property type="evidence" value="ECO:0007669"/>
    <property type="project" value="InterPro"/>
</dbReference>
<evidence type="ECO:0000256" key="1">
    <source>
        <dbReference type="ARBA" id="ARBA00038283"/>
    </source>
</evidence>
<dbReference type="Proteomes" id="UP000305517">
    <property type="component" value="Unassembled WGS sequence"/>
</dbReference>
<evidence type="ECO:0000259" key="2">
    <source>
        <dbReference type="Pfam" id="PF01051"/>
    </source>
</evidence>
<dbReference type="InterPro" id="IPR036388">
    <property type="entry name" value="WH-like_DNA-bd_sf"/>
</dbReference>
<protein>
    <submittedName>
        <fullName evidence="3">Replication initiation protein</fullName>
    </submittedName>
</protein>
<reference evidence="3 4" key="1">
    <citation type="submission" date="2019-05" db="EMBL/GenBank/DDBJ databases">
        <title>Hymenobacter edaphi sp. nov., isolated from abandoned arsenic-contaminated farmland soil.</title>
        <authorList>
            <person name="Nie L."/>
        </authorList>
    </citation>
    <scope>NUCLEOTIDE SEQUENCE [LARGE SCALE GENOMIC DNA]</scope>
    <source>
        <strain evidence="3 4">1-3-3-8</strain>
    </source>
</reference>
<dbReference type="EMBL" id="VAJM01000018">
    <property type="protein sequence ID" value="TLM88474.1"/>
    <property type="molecule type" value="Genomic_DNA"/>
</dbReference>
<dbReference type="GO" id="GO:0003887">
    <property type="term" value="F:DNA-directed DNA polymerase activity"/>
    <property type="evidence" value="ECO:0007669"/>
    <property type="project" value="InterPro"/>
</dbReference>
<dbReference type="Pfam" id="PF01051">
    <property type="entry name" value="Rep3_N"/>
    <property type="match status" value="1"/>
</dbReference>
<dbReference type="Gene3D" id="1.10.10.10">
    <property type="entry name" value="Winged helix-like DNA-binding domain superfamily/Winged helix DNA-binding domain"/>
    <property type="match status" value="2"/>
</dbReference>
<accession>A0A5R8WIM0</accession>
<evidence type="ECO:0000313" key="4">
    <source>
        <dbReference type="Proteomes" id="UP000305517"/>
    </source>
</evidence>
<keyword evidence="4" id="KW-1185">Reference proteome</keyword>
<organism evidence="3 4">
    <name type="scientific">Hymenobacter jeollabukensis</name>
    <dbReference type="NCBI Taxonomy" id="2025313"/>
    <lineage>
        <taxon>Bacteria</taxon>
        <taxon>Pseudomonadati</taxon>
        <taxon>Bacteroidota</taxon>
        <taxon>Cytophagia</taxon>
        <taxon>Cytophagales</taxon>
        <taxon>Hymenobacteraceae</taxon>
        <taxon>Hymenobacter</taxon>
    </lineage>
</organism>
<name>A0A5R8WIM0_9BACT</name>
<proteinExistence type="inferred from homology"/>
<dbReference type="AlphaFoldDB" id="A0A5R8WIM0"/>